<dbReference type="EMBL" id="CP111013">
    <property type="protein sequence ID" value="WAQ96923.1"/>
    <property type="molecule type" value="Genomic_DNA"/>
</dbReference>
<dbReference type="SMART" id="SM00752">
    <property type="entry name" value="HTTM"/>
    <property type="match status" value="1"/>
</dbReference>
<keyword evidence="6" id="KW-0456">Lyase</keyword>
<evidence type="ECO:0000259" key="9">
    <source>
        <dbReference type="SMART" id="SM00752"/>
    </source>
</evidence>
<name>A0ABY7DJ30_MYAAR</name>
<comment type="subcellular location">
    <subcellularLocation>
        <location evidence="1">Endomembrane system</location>
        <topology evidence="1">Multi-pass membrane protein</topology>
    </subcellularLocation>
</comment>
<evidence type="ECO:0000256" key="6">
    <source>
        <dbReference type="ARBA" id="ARBA00023239"/>
    </source>
</evidence>
<keyword evidence="2 8" id="KW-0812">Transmembrane</keyword>
<feature type="transmembrane region" description="Helical" evidence="8">
    <location>
        <begin position="217"/>
        <end position="238"/>
    </location>
</feature>
<organism evidence="10 11">
    <name type="scientific">Mya arenaria</name>
    <name type="common">Soft-shell clam</name>
    <dbReference type="NCBI Taxonomy" id="6604"/>
    <lineage>
        <taxon>Eukaryota</taxon>
        <taxon>Metazoa</taxon>
        <taxon>Spiralia</taxon>
        <taxon>Lophotrochozoa</taxon>
        <taxon>Mollusca</taxon>
        <taxon>Bivalvia</taxon>
        <taxon>Autobranchia</taxon>
        <taxon>Heteroconchia</taxon>
        <taxon>Euheterodonta</taxon>
        <taxon>Imparidentia</taxon>
        <taxon>Neoheterodontei</taxon>
        <taxon>Myida</taxon>
        <taxon>Myoidea</taxon>
        <taxon>Myidae</taxon>
        <taxon>Mya</taxon>
    </lineage>
</organism>
<dbReference type="Pfam" id="PF22777">
    <property type="entry name" value="VKGC_lumenal_dom"/>
    <property type="match status" value="1"/>
</dbReference>
<sequence>MTELFDDDSDDMKKGVKTSSKGAHNHAAPDSPKTSGDQFTEVLGFSLSDLTSINNLLHLLCRPTDPAGLGVMRFIFGMLMLVDIWQERGLSQLVEEYGDPSMCRFPLFHFLKPLPLVWMYIVYLVMFIGEVGILLGLCFRVSCLLFVSTYWYLLLLDKTSWNNHSYLFGLIGIFIVYFLAGLKKLDADWVSGHSMNYIAGHWVFAPFRLLLTEEQVSLYIVHFGGLIIDLSMGFLMFFDKTRNLAFAFGASFHIMNSQLFSIGMFPWMMLATMPLFCSPGWPRPLLSRFPAWLSPVLPAHMDLQTSNHCLYQKHDIKADEKMTSNASVSVRSSRTLPPVKPGSLHKMVSVFLACYAVTQCLLPYSHGITKGYNHWAQGLYGYSWDMMVHTWKLQHIKVTYVDRSTGEEGYLNPKVWVQGSRWSSHPDMIKQYGECVHERLDSYNITDVELYLDVWRALNNRFQQRALDPRVNIIEAPWSPLSPTPWLFPLLVDLSDWRGKLVEIEREIFEQDSDTDVVFVADFPGLYLENYVQAELGNTSITVLKGEVTVELVDQSRNITLTEGKRMQNLVWEM</sequence>
<keyword evidence="11" id="KW-1185">Reference proteome</keyword>
<evidence type="ECO:0000256" key="8">
    <source>
        <dbReference type="SAM" id="Phobius"/>
    </source>
</evidence>
<keyword evidence="4 8" id="KW-0472">Membrane</keyword>
<keyword evidence="3 8" id="KW-1133">Transmembrane helix</keyword>
<protein>
    <submittedName>
        <fullName evidence="10">VKGC-like protein</fullName>
    </submittedName>
</protein>
<gene>
    <name evidence="10" type="ORF">MAR_029613</name>
</gene>
<dbReference type="PANTHER" id="PTHR12639:SF6">
    <property type="entry name" value="VITAMIN K-DEPENDENT GAMMA-CARBOXYLASE"/>
    <property type="match status" value="1"/>
</dbReference>
<evidence type="ECO:0000313" key="10">
    <source>
        <dbReference type="EMBL" id="WAQ96923.1"/>
    </source>
</evidence>
<feature type="region of interest" description="Disordered" evidence="7">
    <location>
        <begin position="1"/>
        <end position="35"/>
    </location>
</feature>
<dbReference type="PANTHER" id="PTHR12639">
    <property type="entry name" value="VITAMIN K-DEPENDENT GAMMA-CARBOXYLASE"/>
    <property type="match status" value="1"/>
</dbReference>
<evidence type="ECO:0000313" key="11">
    <source>
        <dbReference type="Proteomes" id="UP001164746"/>
    </source>
</evidence>
<dbReference type="InterPro" id="IPR011020">
    <property type="entry name" value="HTTM-like"/>
</dbReference>
<feature type="domain" description="HTTM-like" evidence="9">
    <location>
        <begin position="61"/>
        <end position="281"/>
    </location>
</feature>
<feature type="transmembrane region" description="Helical" evidence="8">
    <location>
        <begin position="165"/>
        <end position="182"/>
    </location>
</feature>
<proteinExistence type="predicted"/>
<reference evidence="10" key="1">
    <citation type="submission" date="2022-11" db="EMBL/GenBank/DDBJ databases">
        <title>Centuries of genome instability and evolution in soft-shell clam transmissible cancer (bioRxiv).</title>
        <authorList>
            <person name="Hart S.F.M."/>
            <person name="Yonemitsu M.A."/>
            <person name="Giersch R.M."/>
            <person name="Beal B.F."/>
            <person name="Arriagada G."/>
            <person name="Davis B.W."/>
            <person name="Ostrander E.A."/>
            <person name="Goff S.P."/>
            <person name="Metzger M.J."/>
        </authorList>
    </citation>
    <scope>NUCLEOTIDE SEQUENCE</scope>
    <source>
        <strain evidence="10">MELC-2E11</strain>
        <tissue evidence="10">Siphon/mantle</tissue>
    </source>
</reference>
<dbReference type="InterPro" id="IPR053934">
    <property type="entry name" value="HTTM_dom"/>
</dbReference>
<dbReference type="Pfam" id="PF05090">
    <property type="entry name" value="HTTM"/>
    <property type="match status" value="1"/>
</dbReference>
<keyword evidence="5" id="KW-1015">Disulfide bond</keyword>
<dbReference type="Proteomes" id="UP001164746">
    <property type="component" value="Chromosome 2"/>
</dbReference>
<evidence type="ECO:0000256" key="2">
    <source>
        <dbReference type="ARBA" id="ARBA00022692"/>
    </source>
</evidence>
<evidence type="ECO:0000256" key="7">
    <source>
        <dbReference type="SAM" id="MobiDB-lite"/>
    </source>
</evidence>
<feature type="compositionally biased region" description="Acidic residues" evidence="7">
    <location>
        <begin position="1"/>
        <end position="10"/>
    </location>
</feature>
<accession>A0ABY7DJ30</accession>
<dbReference type="InterPro" id="IPR053935">
    <property type="entry name" value="VKGC_lumenal_dom"/>
</dbReference>
<evidence type="ECO:0000256" key="4">
    <source>
        <dbReference type="ARBA" id="ARBA00023136"/>
    </source>
</evidence>
<evidence type="ECO:0000256" key="1">
    <source>
        <dbReference type="ARBA" id="ARBA00004127"/>
    </source>
</evidence>
<evidence type="ECO:0000256" key="3">
    <source>
        <dbReference type="ARBA" id="ARBA00022989"/>
    </source>
</evidence>
<dbReference type="InterPro" id="IPR007782">
    <property type="entry name" value="VKG_COase"/>
</dbReference>
<evidence type="ECO:0000256" key="5">
    <source>
        <dbReference type="ARBA" id="ARBA00023157"/>
    </source>
</evidence>